<dbReference type="PATRIC" id="fig|1321819.3.peg.559"/>
<dbReference type="InterPro" id="IPR011042">
    <property type="entry name" value="6-blade_b-propeller_TolB-like"/>
</dbReference>
<comment type="caution">
    <text evidence="1">The sequence shown here is derived from an EMBL/GenBank/DDBJ whole genome shotgun (WGS) entry which is preliminary data.</text>
</comment>
<protein>
    <recommendedName>
        <fullName evidence="3">6-bladed beta-propeller</fullName>
    </recommendedName>
</protein>
<sequence>MTCCQNKNTYEQEGGRFQVDINDAKPYISDEESGLIAPNECKIVQLNCPTGIGTIENMKFDKDTIVLLDNSRQRIHIFHKDGVCEHEIFRLGKSSNEYIEITVFFAVNNKIYVLDMSSLKVVEYNYDRQCEGMTNISEFWANSFFVLGDHIFLINERSDTNYGKNHIFEIKKDGTWVKAFIPFENRSGLDSDNYYSFYSTDSIFYAQREANVFGTSNPFIPKSSIYHTMLVDKKEKRIKLVGDSRRNKKNEELFLNIIAQEELKSALLPM</sequence>
<proteinExistence type="predicted"/>
<organism evidence="1 2">
    <name type="scientific">Bacteroides pyogenes F0041</name>
    <dbReference type="NCBI Taxonomy" id="1321819"/>
    <lineage>
        <taxon>Bacteria</taxon>
        <taxon>Pseudomonadati</taxon>
        <taxon>Bacteroidota</taxon>
        <taxon>Bacteroidia</taxon>
        <taxon>Bacteroidales</taxon>
        <taxon>Bacteroidaceae</taxon>
        <taxon>Bacteroides</taxon>
    </lineage>
</organism>
<evidence type="ECO:0000313" key="2">
    <source>
        <dbReference type="Proteomes" id="UP000016496"/>
    </source>
</evidence>
<dbReference type="AlphaFoldDB" id="U2CVZ5"/>
<reference evidence="1 2" key="1">
    <citation type="submission" date="2013-08" db="EMBL/GenBank/DDBJ databases">
        <authorList>
            <person name="Weinstock G."/>
            <person name="Sodergren E."/>
            <person name="Wylie T."/>
            <person name="Fulton L."/>
            <person name="Fulton R."/>
            <person name="Fronick C."/>
            <person name="O'Laughlin M."/>
            <person name="Godfrey J."/>
            <person name="Miner T."/>
            <person name="Herter B."/>
            <person name="Appelbaum E."/>
            <person name="Cordes M."/>
            <person name="Lek S."/>
            <person name="Wollam A."/>
            <person name="Pepin K.H."/>
            <person name="Palsikar V.B."/>
            <person name="Mitreva M."/>
            <person name="Wilson R.K."/>
        </authorList>
    </citation>
    <scope>NUCLEOTIDE SEQUENCE [LARGE SCALE GENOMIC DNA]</scope>
    <source>
        <strain evidence="1 2">F0041</strain>
    </source>
</reference>
<evidence type="ECO:0008006" key="3">
    <source>
        <dbReference type="Google" id="ProtNLM"/>
    </source>
</evidence>
<dbReference type="Proteomes" id="UP000016496">
    <property type="component" value="Unassembled WGS sequence"/>
</dbReference>
<dbReference type="Pfam" id="PF17170">
    <property type="entry name" value="DUF5128"/>
    <property type="match status" value="1"/>
</dbReference>
<dbReference type="RefSeq" id="WP_021643976.1">
    <property type="nucleotide sequence ID" value="NZ_KE993058.1"/>
</dbReference>
<dbReference type="SUPFAM" id="SSF63825">
    <property type="entry name" value="YWTD domain"/>
    <property type="match status" value="1"/>
</dbReference>
<name>U2CVZ5_9BACE</name>
<evidence type="ECO:0000313" key="1">
    <source>
        <dbReference type="EMBL" id="ERI88218.1"/>
    </source>
</evidence>
<dbReference type="EMBL" id="AWSV01000040">
    <property type="protein sequence ID" value="ERI88218.1"/>
    <property type="molecule type" value="Genomic_DNA"/>
</dbReference>
<dbReference type="OrthoDB" id="1037972at2"/>
<dbReference type="Gene3D" id="2.120.10.30">
    <property type="entry name" value="TolB, C-terminal domain"/>
    <property type="match status" value="1"/>
</dbReference>
<accession>U2CVZ5</accession>
<dbReference type="HOGENOM" id="CLU_1029193_0_0_10"/>
<gene>
    <name evidence="1" type="ORF">HMPREF1981_00602</name>
</gene>